<evidence type="ECO:0000313" key="1">
    <source>
        <dbReference type="EMBL" id="KAF2280454.1"/>
    </source>
</evidence>
<name>A0A6A6JW66_WESOR</name>
<reference evidence="1" key="1">
    <citation type="journal article" date="2020" name="Stud. Mycol.">
        <title>101 Dothideomycetes genomes: a test case for predicting lifestyles and emergence of pathogens.</title>
        <authorList>
            <person name="Haridas S."/>
            <person name="Albert R."/>
            <person name="Binder M."/>
            <person name="Bloem J."/>
            <person name="Labutti K."/>
            <person name="Salamov A."/>
            <person name="Andreopoulos B."/>
            <person name="Baker S."/>
            <person name="Barry K."/>
            <person name="Bills G."/>
            <person name="Bluhm B."/>
            <person name="Cannon C."/>
            <person name="Castanera R."/>
            <person name="Culley D."/>
            <person name="Daum C."/>
            <person name="Ezra D."/>
            <person name="Gonzalez J."/>
            <person name="Henrissat B."/>
            <person name="Kuo A."/>
            <person name="Liang C."/>
            <person name="Lipzen A."/>
            <person name="Lutzoni F."/>
            <person name="Magnuson J."/>
            <person name="Mondo S."/>
            <person name="Nolan M."/>
            <person name="Ohm R."/>
            <person name="Pangilinan J."/>
            <person name="Park H.-J."/>
            <person name="Ramirez L."/>
            <person name="Alfaro M."/>
            <person name="Sun H."/>
            <person name="Tritt A."/>
            <person name="Yoshinaga Y."/>
            <person name="Zwiers L.-H."/>
            <person name="Turgeon B."/>
            <person name="Goodwin S."/>
            <person name="Spatafora J."/>
            <person name="Crous P."/>
            <person name="Grigoriev I."/>
        </authorList>
    </citation>
    <scope>NUCLEOTIDE SEQUENCE</scope>
    <source>
        <strain evidence="1">CBS 379.55</strain>
    </source>
</reference>
<dbReference type="RefSeq" id="XP_033657992.1">
    <property type="nucleotide sequence ID" value="XM_033799561.1"/>
</dbReference>
<evidence type="ECO:0000313" key="2">
    <source>
        <dbReference type="Proteomes" id="UP000800097"/>
    </source>
</evidence>
<gene>
    <name evidence="1" type="ORF">EI97DRAFT_439467</name>
</gene>
<proteinExistence type="predicted"/>
<dbReference type="AlphaFoldDB" id="A0A6A6JW66"/>
<dbReference type="Proteomes" id="UP000800097">
    <property type="component" value="Unassembled WGS sequence"/>
</dbReference>
<protein>
    <submittedName>
        <fullName evidence="1">Uncharacterized protein</fullName>
    </submittedName>
</protein>
<dbReference type="OrthoDB" id="10621163at2759"/>
<accession>A0A6A6JW66</accession>
<sequence>MEQDIRGHAGDAALSNRPKQFTLAPHLDRNGALIPGQTVNNVSKKAATERINRLQAEYISHGIENILSDQKFSKAIIQPVVDEAVAQGIPENRPCHNGLRQTHHLHCGHAIYTTMPTICGKNCHEAWNKEAEDNAMFYCVLCTRIRVAWAKKNYNKRWHDVLLPSFAYPEEEEADRKKYEDVTRGTQPVYISPQGFLILPYGHDGVINHIALIRALEALNEKRFKDMIATACESQLSLTKLTKISLDNFNTLVRHQHMLRHAPFNMLATIAVQLAGRSETSPPKFNMIATAFDYTITENYGECYGETDFIISCMAAQEKIYQFIDKAPGKYRRTKNFRQMKQAAMNLHAGFVKSKTISIDRKMRQISIQIVAASIHQAMLQNHIPIKMSEICEVFDLPYDEHAVYAEGKMSIFARHYRRTKRRAGLRDVHKKAKMKQAKAEKETEGLEYLLADF</sequence>
<dbReference type="EMBL" id="ML986485">
    <property type="protein sequence ID" value="KAF2280454.1"/>
    <property type="molecule type" value="Genomic_DNA"/>
</dbReference>
<dbReference type="GeneID" id="54552736"/>
<organism evidence="1 2">
    <name type="scientific">Westerdykella ornata</name>
    <dbReference type="NCBI Taxonomy" id="318751"/>
    <lineage>
        <taxon>Eukaryota</taxon>
        <taxon>Fungi</taxon>
        <taxon>Dikarya</taxon>
        <taxon>Ascomycota</taxon>
        <taxon>Pezizomycotina</taxon>
        <taxon>Dothideomycetes</taxon>
        <taxon>Pleosporomycetidae</taxon>
        <taxon>Pleosporales</taxon>
        <taxon>Sporormiaceae</taxon>
        <taxon>Westerdykella</taxon>
    </lineage>
</organism>
<keyword evidence="2" id="KW-1185">Reference proteome</keyword>